<protein>
    <submittedName>
        <fullName evidence="2">Uncharacterized protein</fullName>
    </submittedName>
</protein>
<sequence length="86" mass="9569">MESSSVRLISKSDALEVMLEAPSGHIPKHHPDITEAGDKEHDSDAHLGEGHLPKVFSRVVVILRLAYVRYPTMRKARLICLPGCRV</sequence>
<comment type="caution">
    <text evidence="2">The sequence shown here is derived from an EMBL/GenBank/DDBJ whole genome shotgun (WGS) entry which is preliminary data.</text>
</comment>
<name>A0ABM8XD62_9BURK</name>
<keyword evidence="3" id="KW-1185">Reference proteome</keyword>
<reference evidence="2 3" key="1">
    <citation type="submission" date="2021-08" db="EMBL/GenBank/DDBJ databases">
        <authorList>
            <person name="Peeters C."/>
        </authorList>
    </citation>
    <scope>NUCLEOTIDE SEQUENCE [LARGE SCALE GENOMIC DNA]</scope>
    <source>
        <strain evidence="2 3">LMG 32289</strain>
    </source>
</reference>
<organism evidence="2 3">
    <name type="scientific">Cupriavidus pampae</name>
    <dbReference type="NCBI Taxonomy" id="659251"/>
    <lineage>
        <taxon>Bacteria</taxon>
        <taxon>Pseudomonadati</taxon>
        <taxon>Pseudomonadota</taxon>
        <taxon>Betaproteobacteria</taxon>
        <taxon>Burkholderiales</taxon>
        <taxon>Burkholderiaceae</taxon>
        <taxon>Cupriavidus</taxon>
    </lineage>
</organism>
<dbReference type="EMBL" id="CAJZAG010000007">
    <property type="protein sequence ID" value="CAG9178047.1"/>
    <property type="molecule type" value="Genomic_DNA"/>
</dbReference>
<accession>A0ABM8XD62</accession>
<gene>
    <name evidence="2" type="ORF">LMG32289_03978</name>
</gene>
<evidence type="ECO:0000313" key="2">
    <source>
        <dbReference type="EMBL" id="CAG9178047.1"/>
    </source>
</evidence>
<proteinExistence type="predicted"/>
<evidence type="ECO:0000256" key="1">
    <source>
        <dbReference type="SAM" id="MobiDB-lite"/>
    </source>
</evidence>
<evidence type="ECO:0000313" key="3">
    <source>
        <dbReference type="Proteomes" id="UP000706525"/>
    </source>
</evidence>
<feature type="region of interest" description="Disordered" evidence="1">
    <location>
        <begin position="22"/>
        <end position="47"/>
    </location>
</feature>
<dbReference type="Proteomes" id="UP000706525">
    <property type="component" value="Unassembled WGS sequence"/>
</dbReference>
<feature type="compositionally biased region" description="Basic and acidic residues" evidence="1">
    <location>
        <begin position="29"/>
        <end position="47"/>
    </location>
</feature>